<evidence type="ECO:0000313" key="3">
    <source>
        <dbReference type="Proteomes" id="UP001497482"/>
    </source>
</evidence>
<name>A0AAV2KCS4_KNICA</name>
<dbReference type="Proteomes" id="UP001497482">
    <property type="component" value="Chromosome 17"/>
</dbReference>
<reference evidence="2 3" key="1">
    <citation type="submission" date="2024-04" db="EMBL/GenBank/DDBJ databases">
        <authorList>
            <person name="Waldvogel A.-M."/>
            <person name="Schoenle A."/>
        </authorList>
    </citation>
    <scope>NUCLEOTIDE SEQUENCE [LARGE SCALE GENOMIC DNA]</scope>
</reference>
<keyword evidence="3" id="KW-1185">Reference proteome</keyword>
<dbReference type="EMBL" id="OZ035839">
    <property type="protein sequence ID" value="CAL1586653.1"/>
    <property type="molecule type" value="Genomic_DNA"/>
</dbReference>
<proteinExistence type="predicted"/>
<sequence>MGPVTEWCLCGNCTSLSPEENVCCRETPKVMHRCQQVGVNTCITEHPGFEAVALNPYVLQAVYGTYLQLFGDMPETMVHSNYRHLAYRNVAGVP</sequence>
<accession>A0AAV2KCS4</accession>
<feature type="domain" description="P2X purinoreceptor 7 intracellular" evidence="1">
    <location>
        <begin position="5"/>
        <end position="89"/>
    </location>
</feature>
<dbReference type="AlphaFoldDB" id="A0AAV2KCS4"/>
<evidence type="ECO:0000259" key="1">
    <source>
        <dbReference type="Pfam" id="PF20478"/>
    </source>
</evidence>
<dbReference type="Pfam" id="PF20478">
    <property type="entry name" value="P2RX7_C"/>
    <property type="match status" value="1"/>
</dbReference>
<organism evidence="2 3">
    <name type="scientific">Knipowitschia caucasica</name>
    <name type="common">Caucasian dwarf goby</name>
    <name type="synonym">Pomatoschistus caucasicus</name>
    <dbReference type="NCBI Taxonomy" id="637954"/>
    <lineage>
        <taxon>Eukaryota</taxon>
        <taxon>Metazoa</taxon>
        <taxon>Chordata</taxon>
        <taxon>Craniata</taxon>
        <taxon>Vertebrata</taxon>
        <taxon>Euteleostomi</taxon>
        <taxon>Actinopterygii</taxon>
        <taxon>Neopterygii</taxon>
        <taxon>Teleostei</taxon>
        <taxon>Neoteleostei</taxon>
        <taxon>Acanthomorphata</taxon>
        <taxon>Gobiaria</taxon>
        <taxon>Gobiiformes</taxon>
        <taxon>Gobioidei</taxon>
        <taxon>Gobiidae</taxon>
        <taxon>Gobiinae</taxon>
        <taxon>Knipowitschia</taxon>
    </lineage>
</organism>
<dbReference type="PANTHER" id="PTHR36981:SF9">
    <property type="entry name" value="NANOR-RELATED"/>
    <property type="match status" value="1"/>
</dbReference>
<protein>
    <recommendedName>
        <fullName evidence="1">P2X purinoreceptor 7 intracellular domain-containing protein</fullName>
    </recommendedName>
</protein>
<dbReference type="InterPro" id="IPR046815">
    <property type="entry name" value="P2RX7_C"/>
</dbReference>
<gene>
    <name evidence="2" type="ORF">KC01_LOCUS16677</name>
</gene>
<dbReference type="PANTHER" id="PTHR36981">
    <property type="entry name" value="ZGC:195170"/>
    <property type="match status" value="1"/>
</dbReference>
<evidence type="ECO:0000313" key="2">
    <source>
        <dbReference type="EMBL" id="CAL1586653.1"/>
    </source>
</evidence>